<dbReference type="STRING" id="2041.AERYTH_04595"/>
<organism evidence="2 3">
    <name type="scientific">Aeromicrobium erythreum</name>
    <dbReference type="NCBI Taxonomy" id="2041"/>
    <lineage>
        <taxon>Bacteria</taxon>
        <taxon>Bacillati</taxon>
        <taxon>Actinomycetota</taxon>
        <taxon>Actinomycetes</taxon>
        <taxon>Propionibacteriales</taxon>
        <taxon>Nocardioidaceae</taxon>
        <taxon>Aeromicrobium</taxon>
    </lineage>
</organism>
<evidence type="ECO:0000313" key="3">
    <source>
        <dbReference type="Proteomes" id="UP000067689"/>
    </source>
</evidence>
<gene>
    <name evidence="2" type="ORF">AERYTH_04595</name>
</gene>
<dbReference type="PROSITE" id="PS50005">
    <property type="entry name" value="TPR"/>
    <property type="match status" value="1"/>
</dbReference>
<keyword evidence="3" id="KW-1185">Reference proteome</keyword>
<protein>
    <recommendedName>
        <fullName evidence="4">Tetratrico peptide repeat group 5 domain-containing protein</fullName>
    </recommendedName>
</protein>
<evidence type="ECO:0008006" key="4">
    <source>
        <dbReference type="Google" id="ProtNLM"/>
    </source>
</evidence>
<dbReference type="InterPro" id="IPR019734">
    <property type="entry name" value="TPR_rpt"/>
</dbReference>
<dbReference type="Proteomes" id="UP000067689">
    <property type="component" value="Chromosome"/>
</dbReference>
<proteinExistence type="predicted"/>
<evidence type="ECO:0000256" key="1">
    <source>
        <dbReference type="PROSITE-ProRule" id="PRU00339"/>
    </source>
</evidence>
<evidence type="ECO:0000313" key="2">
    <source>
        <dbReference type="EMBL" id="ALX04025.1"/>
    </source>
</evidence>
<reference evidence="2 3" key="1">
    <citation type="journal article" date="1991" name="Int. J. Syst. Bacteriol.">
        <title>Description of the erythromycin-producing bacterium Arthrobacter sp. strain NRRL B-3381 as Aeromicrobium erythreum gen. nov., sp. nov.</title>
        <authorList>
            <person name="Miller E.S."/>
            <person name="Woese C.R."/>
            <person name="Brenner S."/>
        </authorList>
    </citation>
    <scope>NUCLEOTIDE SEQUENCE [LARGE SCALE GENOMIC DNA]</scope>
    <source>
        <strain evidence="2 3">AR18</strain>
    </source>
</reference>
<sequence>MPDDIAATDLDRYARDQLSNLPAKLADRVARHLIMAGLLLDEDPETAYAHALAARARAPRNALIREACGETAYAAGHYAQALAELRAARRINGQHLYAPIMADCERALGRPTQALTYDTPTTRNHLDQTGNIELTIVIAGARRDLGQHQAALQLLQTEPLHTTTRAPWATRLKYTYADTLHTTGNTHEALQWFHRVIATDPHHTTDAPQRITQLEHELGISGEQQD</sequence>
<keyword evidence="1" id="KW-0802">TPR repeat</keyword>
<dbReference type="SUPFAM" id="SSF48452">
    <property type="entry name" value="TPR-like"/>
    <property type="match status" value="1"/>
</dbReference>
<name>A0A0U4B7P1_9ACTN</name>
<feature type="repeat" description="TPR" evidence="1">
    <location>
        <begin position="170"/>
        <end position="203"/>
    </location>
</feature>
<accession>A0A0U4B7P1</accession>
<dbReference type="PATRIC" id="fig|2041.4.peg.955"/>
<dbReference type="AlphaFoldDB" id="A0A0U4B7P1"/>
<dbReference type="EMBL" id="CP011502">
    <property type="protein sequence ID" value="ALX04025.1"/>
    <property type="molecule type" value="Genomic_DNA"/>
</dbReference>
<dbReference type="Gene3D" id="1.25.40.10">
    <property type="entry name" value="Tetratricopeptide repeat domain"/>
    <property type="match status" value="1"/>
</dbReference>
<dbReference type="InterPro" id="IPR011990">
    <property type="entry name" value="TPR-like_helical_dom_sf"/>
</dbReference>
<dbReference type="KEGG" id="aer:AERYTH_04595"/>